<dbReference type="InterPro" id="IPR037401">
    <property type="entry name" value="SnoaL-like"/>
</dbReference>
<dbReference type="EMBL" id="WEGH01000002">
    <property type="protein sequence ID" value="MQY05816.1"/>
    <property type="molecule type" value="Genomic_DNA"/>
</dbReference>
<dbReference type="OrthoDB" id="1492465at2"/>
<dbReference type="RefSeq" id="WP_153534091.1">
    <property type="nucleotide sequence ID" value="NZ_WEGH01000002.1"/>
</dbReference>
<dbReference type="InterPro" id="IPR032710">
    <property type="entry name" value="NTF2-like_dom_sf"/>
</dbReference>
<comment type="caution">
    <text evidence="2">The sequence shown here is derived from an EMBL/GenBank/DDBJ whole genome shotgun (WGS) entry which is preliminary data.</text>
</comment>
<keyword evidence="3" id="KW-1185">Reference proteome</keyword>
<evidence type="ECO:0000259" key="1">
    <source>
        <dbReference type="Pfam" id="PF13577"/>
    </source>
</evidence>
<name>A0A7K0BXK3_9ACTN</name>
<feature type="domain" description="SnoaL-like" evidence="1">
    <location>
        <begin position="21"/>
        <end position="153"/>
    </location>
</feature>
<proteinExistence type="predicted"/>
<dbReference type="AlphaFoldDB" id="A0A7K0BXK3"/>
<evidence type="ECO:0000313" key="2">
    <source>
        <dbReference type="EMBL" id="MQY05816.1"/>
    </source>
</evidence>
<accession>A0A7K0BXK3</accession>
<gene>
    <name evidence="2" type="ORF">ACRB68_38930</name>
</gene>
<evidence type="ECO:0000313" key="3">
    <source>
        <dbReference type="Proteomes" id="UP000487268"/>
    </source>
</evidence>
<sequence>MYVTADRALSAPADDADATLRELRDRVEIVDALHRFALGQDLKDRDLFASAFAADAELDFAPAAAKWGAAPPLMTGRDAIVDTILALFAGRVDTTHQVTNARVAIDGDTARLTALVEAQHLLTADHRVHALLKNPYDVELARDGGRWVITRMRIDNTWLTGDPAAIFAP</sequence>
<organism evidence="2 3">
    <name type="scientific">Actinomadura macrotermitis</name>
    <dbReference type="NCBI Taxonomy" id="2585200"/>
    <lineage>
        <taxon>Bacteria</taxon>
        <taxon>Bacillati</taxon>
        <taxon>Actinomycetota</taxon>
        <taxon>Actinomycetes</taxon>
        <taxon>Streptosporangiales</taxon>
        <taxon>Thermomonosporaceae</taxon>
        <taxon>Actinomadura</taxon>
    </lineage>
</organism>
<reference evidence="2 3" key="1">
    <citation type="submission" date="2019-10" db="EMBL/GenBank/DDBJ databases">
        <title>Actinomadura rubteroloni sp. nov. and Actinomadura macrotermitis sp. nov., isolated from the gut of fungus growing-termite Macrotermes natalensis.</title>
        <authorList>
            <person name="Benndorf R."/>
            <person name="Martin K."/>
            <person name="Kuefner M."/>
            <person name="De Beer W."/>
            <person name="Kaster A.-K."/>
            <person name="Vollmers J."/>
            <person name="Poulsen M."/>
            <person name="Beemelmanns C."/>
        </authorList>
    </citation>
    <scope>NUCLEOTIDE SEQUENCE [LARGE SCALE GENOMIC DNA]</scope>
    <source>
        <strain evidence="2 3">RB68</strain>
    </source>
</reference>
<dbReference type="Pfam" id="PF13577">
    <property type="entry name" value="SnoaL_4"/>
    <property type="match status" value="1"/>
</dbReference>
<dbReference type="Gene3D" id="3.10.450.50">
    <property type="match status" value="1"/>
</dbReference>
<dbReference type="Proteomes" id="UP000487268">
    <property type="component" value="Unassembled WGS sequence"/>
</dbReference>
<protein>
    <recommendedName>
        <fullName evidence="1">SnoaL-like domain-containing protein</fullName>
    </recommendedName>
</protein>
<dbReference type="SUPFAM" id="SSF54427">
    <property type="entry name" value="NTF2-like"/>
    <property type="match status" value="1"/>
</dbReference>